<name>A0A2P8EU85_9RHOB</name>
<dbReference type="AlphaFoldDB" id="A0A2P8EU85"/>
<comment type="caution">
    <text evidence="1">The sequence shown here is derived from an EMBL/GenBank/DDBJ whole genome shotgun (WGS) entry which is preliminary data.</text>
</comment>
<evidence type="ECO:0000313" key="1">
    <source>
        <dbReference type="EMBL" id="PSL13008.1"/>
    </source>
</evidence>
<evidence type="ECO:0000313" key="2">
    <source>
        <dbReference type="Proteomes" id="UP000240418"/>
    </source>
</evidence>
<proteinExistence type="predicted"/>
<dbReference type="EMBL" id="PYGJ01000036">
    <property type="protein sequence ID" value="PSL13008.1"/>
    <property type="molecule type" value="Genomic_DNA"/>
</dbReference>
<dbReference type="RefSeq" id="WP_106610682.1">
    <property type="nucleotide sequence ID" value="NZ_PYGJ01000036.1"/>
</dbReference>
<organism evidence="1 2">
    <name type="scientific">Shimia abyssi</name>
    <dbReference type="NCBI Taxonomy" id="1662395"/>
    <lineage>
        <taxon>Bacteria</taxon>
        <taxon>Pseudomonadati</taxon>
        <taxon>Pseudomonadota</taxon>
        <taxon>Alphaproteobacteria</taxon>
        <taxon>Rhodobacterales</taxon>
        <taxon>Roseobacteraceae</taxon>
    </lineage>
</organism>
<protein>
    <submittedName>
        <fullName evidence="1">Uncharacterized protein</fullName>
    </submittedName>
</protein>
<dbReference type="Proteomes" id="UP000240418">
    <property type="component" value="Unassembled WGS sequence"/>
</dbReference>
<reference evidence="1 2" key="1">
    <citation type="submission" date="2018-03" db="EMBL/GenBank/DDBJ databases">
        <title>Genomic Encyclopedia of Archaeal and Bacterial Type Strains, Phase II (KMG-II): from individual species to whole genera.</title>
        <authorList>
            <person name="Goeker M."/>
        </authorList>
    </citation>
    <scope>NUCLEOTIDE SEQUENCE [LARGE SCALE GENOMIC DNA]</scope>
    <source>
        <strain evidence="1 2">DSM 100673</strain>
    </source>
</reference>
<gene>
    <name evidence="1" type="ORF">CLV88_13610</name>
</gene>
<accession>A0A2P8EU85</accession>
<keyword evidence="2" id="KW-1185">Reference proteome</keyword>
<sequence>MSDADNQIEADRVLSLLGELRKRIQTIRTGRKHVSGGPYPGGLPRLTGKARQTSVIMVGGIAGCLPTIGM</sequence>